<gene>
    <name evidence="1" type="ORF">ING2E5A_1452</name>
</gene>
<reference evidence="1 2" key="1">
    <citation type="submission" date="2016-08" db="EMBL/GenBank/DDBJ databases">
        <authorList>
            <person name="Seilhamer J.J."/>
        </authorList>
    </citation>
    <scope>NUCLEOTIDE SEQUENCE [LARGE SCALE GENOMIC DNA]</scope>
    <source>
        <strain evidence="1">ING2-E5A</strain>
    </source>
</reference>
<organism evidence="1 2">
    <name type="scientific">Petrimonas mucosa</name>
    <dbReference type="NCBI Taxonomy" id="1642646"/>
    <lineage>
        <taxon>Bacteria</taxon>
        <taxon>Pseudomonadati</taxon>
        <taxon>Bacteroidota</taxon>
        <taxon>Bacteroidia</taxon>
        <taxon>Bacteroidales</taxon>
        <taxon>Dysgonomonadaceae</taxon>
        <taxon>Petrimonas</taxon>
    </lineage>
</organism>
<dbReference type="AlphaFoldDB" id="A0A1G4G6V7"/>
<dbReference type="EMBL" id="LT608328">
    <property type="protein sequence ID" value="SCM57670.1"/>
    <property type="molecule type" value="Genomic_DNA"/>
</dbReference>
<dbReference type="RefSeq" id="WP_071136796.1">
    <property type="nucleotide sequence ID" value="NZ_LT608328.1"/>
</dbReference>
<keyword evidence="2" id="KW-1185">Reference proteome</keyword>
<dbReference type="KEGG" id="pmuc:ING2E5A_1452"/>
<name>A0A1G4G6V7_9BACT</name>
<protein>
    <recommendedName>
        <fullName evidence="3">DUF4263 domain-containing protein</fullName>
    </recommendedName>
</protein>
<evidence type="ECO:0000313" key="2">
    <source>
        <dbReference type="Proteomes" id="UP000178485"/>
    </source>
</evidence>
<proteinExistence type="predicted"/>
<sequence length="209" mass="25032">MNWNEYFEMMKDWKKLPAYKAEPRIDSLVGFYLKDALTDFLGVEIIGIIPELPIRLATVKPQHESTNYADRSYKVDFYAVDENSKDYLIEFKTDSGSRRIKQDDYLREAQQVGIKKVIEGIFKIYQASSYKRKYEHLIKKLNEFQKIDLNGKFIGIEKKIEIIYFQPKTHNEDERCIDFKWFSNWLSEKYPNTEFEMEFSKALRIWGND</sequence>
<accession>A0A1G4G6V7</accession>
<evidence type="ECO:0008006" key="3">
    <source>
        <dbReference type="Google" id="ProtNLM"/>
    </source>
</evidence>
<evidence type="ECO:0000313" key="1">
    <source>
        <dbReference type="EMBL" id="SCM57670.1"/>
    </source>
</evidence>
<dbReference type="Proteomes" id="UP000178485">
    <property type="component" value="Chromosome i"/>
</dbReference>